<reference evidence="1" key="3">
    <citation type="submission" date="2012-09" db="EMBL/GenBank/DDBJ databases">
        <authorList>
            <consortium name="VectorBase"/>
        </authorList>
    </citation>
    <scope>NUCLEOTIDE SEQUENCE</scope>
    <source>
        <strain evidence="1">Liverpool</strain>
    </source>
</reference>
<proteinExistence type="predicted"/>
<dbReference type="Proteomes" id="UP000682892">
    <property type="component" value="Chromosome 2"/>
</dbReference>
<organism evidence="1 2">
    <name type="scientific">Aedes aegypti</name>
    <name type="common">Yellowfever mosquito</name>
    <name type="synonym">Culex aegypti</name>
    <dbReference type="NCBI Taxonomy" id="7159"/>
    <lineage>
        <taxon>Eukaryota</taxon>
        <taxon>Metazoa</taxon>
        <taxon>Ecdysozoa</taxon>
        <taxon>Arthropoda</taxon>
        <taxon>Hexapoda</taxon>
        <taxon>Insecta</taxon>
        <taxon>Pterygota</taxon>
        <taxon>Neoptera</taxon>
        <taxon>Endopterygota</taxon>
        <taxon>Diptera</taxon>
        <taxon>Nematocera</taxon>
        <taxon>Culicoidea</taxon>
        <taxon>Culicidae</taxon>
        <taxon>Culicinae</taxon>
        <taxon>Aedini</taxon>
        <taxon>Aedes</taxon>
        <taxon>Stegomyia</taxon>
    </lineage>
</organism>
<dbReference type="AlphaFoldDB" id="J9HY85"/>
<dbReference type="HOGENOM" id="CLU_2560117_0_0_1"/>
<name>J9HY85_AEDAE</name>
<evidence type="ECO:0000313" key="2">
    <source>
        <dbReference type="Proteomes" id="UP000682892"/>
    </source>
</evidence>
<reference evidence="1" key="1">
    <citation type="submission" date="2005-10" db="EMBL/GenBank/DDBJ databases">
        <authorList>
            <person name="Loftus B.J."/>
            <person name="Nene V.M."/>
            <person name="Hannick L.I."/>
            <person name="Bidwell S."/>
            <person name="Haas B."/>
            <person name="Amedeo P."/>
            <person name="Orvis J."/>
            <person name="Wortman J.R."/>
            <person name="White O.R."/>
            <person name="Salzberg S."/>
            <person name="Shumway M."/>
            <person name="Koo H."/>
            <person name="Zhao Y."/>
            <person name="Holmes M."/>
            <person name="Miller J."/>
            <person name="Schatz M."/>
            <person name="Pop M."/>
            <person name="Pai G."/>
            <person name="Utterback T."/>
            <person name="Rogers Y.-H."/>
            <person name="Kravitz S."/>
            <person name="Fraser C.M."/>
        </authorList>
    </citation>
    <scope>NUCLEOTIDE SEQUENCE</scope>
    <source>
        <strain evidence="1">Liverpool</strain>
    </source>
</reference>
<dbReference type="EMBL" id="CH477248">
    <property type="protein sequence ID" value="EJY57430.1"/>
    <property type="molecule type" value="Genomic_DNA"/>
</dbReference>
<protein>
    <submittedName>
        <fullName evidence="1">AAEL017025-PA</fullName>
    </submittedName>
</protein>
<reference evidence="1" key="2">
    <citation type="journal article" date="2007" name="Science">
        <title>Genome sequence of Aedes aegypti, a major arbovirus vector.</title>
        <authorList>
            <person name="Nene V."/>
            <person name="Wortman J.R."/>
            <person name="Lawson D."/>
            <person name="Haas B."/>
            <person name="Kodira C."/>
            <person name="Tu Z.J."/>
            <person name="Loftus B."/>
            <person name="Xi Z."/>
            <person name="Megy K."/>
            <person name="Grabherr M."/>
            <person name="Ren Q."/>
            <person name="Zdobnov E.M."/>
            <person name="Lobo N.F."/>
            <person name="Campbell K.S."/>
            <person name="Brown S.E."/>
            <person name="Bonaldo M.F."/>
            <person name="Zhu J."/>
            <person name="Sinkins S.P."/>
            <person name="Hogenkamp D.G."/>
            <person name="Amedeo P."/>
            <person name="Arensburger P."/>
            <person name="Atkinson P.W."/>
            <person name="Bidwell S."/>
            <person name="Biedler J."/>
            <person name="Birney E."/>
            <person name="Bruggner R.V."/>
            <person name="Costas J."/>
            <person name="Coy M.R."/>
            <person name="Crabtree J."/>
            <person name="Crawford M."/>
            <person name="Debruyn B."/>
            <person name="Decaprio D."/>
            <person name="Eiglmeier K."/>
            <person name="Eisenstadt E."/>
            <person name="El-Dorry H."/>
            <person name="Gelbart W.M."/>
            <person name="Gomes S.L."/>
            <person name="Hammond M."/>
            <person name="Hannick L.I."/>
            <person name="Hogan J.R."/>
            <person name="Holmes M.H."/>
            <person name="Jaffe D."/>
            <person name="Johnston J.S."/>
            <person name="Kennedy R.C."/>
            <person name="Koo H."/>
            <person name="Kravitz S."/>
            <person name="Kriventseva E.V."/>
            <person name="Kulp D."/>
            <person name="Labutti K."/>
            <person name="Lee E."/>
            <person name="Li S."/>
            <person name="Lovin D.D."/>
            <person name="Mao C."/>
            <person name="Mauceli E."/>
            <person name="Menck C.F."/>
            <person name="Miller J.R."/>
            <person name="Montgomery P."/>
            <person name="Mori A."/>
            <person name="Nascimento A.L."/>
            <person name="Naveira H.F."/>
            <person name="Nusbaum C."/>
            <person name="O'leary S."/>
            <person name="Orvis J."/>
            <person name="Pertea M."/>
            <person name="Quesneville H."/>
            <person name="Reidenbach K.R."/>
            <person name="Rogers Y.H."/>
            <person name="Roth C.W."/>
            <person name="Schneider J.R."/>
            <person name="Schatz M."/>
            <person name="Shumway M."/>
            <person name="Stanke M."/>
            <person name="Stinson E.O."/>
            <person name="Tubio J.M."/>
            <person name="Vanzee J.P."/>
            <person name="Verjovski-Almeida S."/>
            <person name="Werner D."/>
            <person name="White O."/>
            <person name="Wyder S."/>
            <person name="Zeng Q."/>
            <person name="Zhao Q."/>
            <person name="Zhao Y."/>
            <person name="Hill C.A."/>
            <person name="Raikhel A.S."/>
            <person name="Soares M.B."/>
            <person name="Knudson D.L."/>
            <person name="Lee N.H."/>
            <person name="Galagan J."/>
            <person name="Salzberg S.L."/>
            <person name="Paulsen I.T."/>
            <person name="Dimopoulos G."/>
            <person name="Collins F.H."/>
            <person name="Birren B."/>
            <person name="Fraser-Liggett C.M."/>
            <person name="Severson D.W."/>
        </authorList>
    </citation>
    <scope>NUCLEOTIDE SEQUENCE [LARGE SCALE GENOMIC DNA]</scope>
    <source>
        <strain evidence="1">Liverpool</strain>
    </source>
</reference>
<evidence type="ECO:0000313" key="1">
    <source>
        <dbReference type="EMBL" id="EJY57430.1"/>
    </source>
</evidence>
<gene>
    <name evidence="1" type="ORF">AaeL_AAEL017025</name>
</gene>
<dbReference type="PaxDb" id="7159-AAEL017025-PA"/>
<accession>J9HY85</accession>
<sequence>MAGSHAHLQRIPVRREKPEILVFRTESNFLLSICTVPSRLGSEKKISKHRIPKQENSEHKHTQALVIHQIENAQSKPKKCPI</sequence>